<name>A0A8S3Y6D9_PARAO</name>
<reference evidence="1" key="1">
    <citation type="submission" date="2021-04" db="EMBL/GenBank/DDBJ databases">
        <authorList>
            <person name="Tunstrom K."/>
        </authorList>
    </citation>
    <scope>NUCLEOTIDE SEQUENCE</scope>
</reference>
<dbReference type="PANTHER" id="PTHR37162:SF1">
    <property type="entry name" value="BED-TYPE DOMAIN-CONTAINING PROTEIN"/>
    <property type="match status" value="1"/>
</dbReference>
<dbReference type="PANTHER" id="PTHR37162">
    <property type="entry name" value="HAT FAMILY DIMERISATION DOMAINCONTAINING PROTEIN-RELATED"/>
    <property type="match status" value="1"/>
</dbReference>
<keyword evidence="2" id="KW-1185">Reference proteome</keyword>
<dbReference type="Proteomes" id="UP000691718">
    <property type="component" value="Unassembled WGS sequence"/>
</dbReference>
<evidence type="ECO:0000313" key="1">
    <source>
        <dbReference type="EMBL" id="CAG5049103.1"/>
    </source>
</evidence>
<proteinExistence type="predicted"/>
<gene>
    <name evidence="1" type="ORF">PAPOLLO_LOCUS24391</name>
</gene>
<dbReference type="EMBL" id="CAJQZP010001468">
    <property type="protein sequence ID" value="CAG5049103.1"/>
    <property type="molecule type" value="Genomic_DNA"/>
</dbReference>
<accession>A0A8S3Y6D9</accession>
<comment type="caution">
    <text evidence="1">The sequence shown here is derived from an EMBL/GenBank/DDBJ whole genome shotgun (WGS) entry which is preliminary data.</text>
</comment>
<sequence>MNTPHTPIKRNFNSETDQIDSEYVTPKKCLKTKDTTKQKNKRMQKYKSQWEIEHGDWLINDPQNEYNGKCKLCGITFTIASAGIGQVKQHLQTKQLKSKYETRRTSGLLEKFLDSSSASTSSRCSDKENVVASELALTYHTVKHNLSYNSMDCTIKLNKIIYANSPTANAIHLARTKMEALVTEVLGLYSLQNVIDAVNTDNLFYCLQTDASNKKNIRLFPLVIQYFTAKNGIENKLIDFYENSNESADGMFEAIQKSLEQYKLSFHNVSG</sequence>
<evidence type="ECO:0000313" key="2">
    <source>
        <dbReference type="Proteomes" id="UP000691718"/>
    </source>
</evidence>
<organism evidence="1 2">
    <name type="scientific">Parnassius apollo</name>
    <name type="common">Apollo butterfly</name>
    <name type="synonym">Papilio apollo</name>
    <dbReference type="NCBI Taxonomy" id="110799"/>
    <lineage>
        <taxon>Eukaryota</taxon>
        <taxon>Metazoa</taxon>
        <taxon>Ecdysozoa</taxon>
        <taxon>Arthropoda</taxon>
        <taxon>Hexapoda</taxon>
        <taxon>Insecta</taxon>
        <taxon>Pterygota</taxon>
        <taxon>Neoptera</taxon>
        <taxon>Endopterygota</taxon>
        <taxon>Lepidoptera</taxon>
        <taxon>Glossata</taxon>
        <taxon>Ditrysia</taxon>
        <taxon>Papilionoidea</taxon>
        <taxon>Papilionidae</taxon>
        <taxon>Parnassiinae</taxon>
        <taxon>Parnassini</taxon>
        <taxon>Parnassius</taxon>
        <taxon>Parnassius</taxon>
    </lineage>
</organism>
<dbReference type="OrthoDB" id="6927512at2759"/>
<protein>
    <submittedName>
        <fullName evidence="1">(apollo) hypothetical protein</fullName>
    </submittedName>
</protein>
<dbReference type="AlphaFoldDB" id="A0A8S3Y6D9"/>